<accession>A0A6N8L614</accession>
<comment type="subcellular location">
    <subcellularLocation>
        <location evidence="11">Cytoplasm</location>
    </subcellularLocation>
</comment>
<comment type="subunit">
    <text evidence="9 11">Homodimer. Heterotetramer of two MnmE and two MnmG subunits.</text>
</comment>
<dbReference type="Gene3D" id="1.10.150.570">
    <property type="entry name" value="GidA associated domain, C-terminal subdomain"/>
    <property type="match status" value="1"/>
</dbReference>
<keyword evidence="6 11" id="KW-0819">tRNA processing</keyword>
<dbReference type="EMBL" id="WSQA01000011">
    <property type="protein sequence ID" value="MVZ63192.1"/>
    <property type="molecule type" value="Genomic_DNA"/>
</dbReference>
<dbReference type="GO" id="GO:0050660">
    <property type="term" value="F:flavin adenine dinucleotide binding"/>
    <property type="evidence" value="ECO:0007669"/>
    <property type="project" value="UniProtKB-UniRule"/>
</dbReference>
<dbReference type="HAMAP" id="MF_00129">
    <property type="entry name" value="MnmG_GidA"/>
    <property type="match status" value="1"/>
</dbReference>
<dbReference type="Pfam" id="PF13932">
    <property type="entry name" value="SAM_GIDA_C"/>
    <property type="match status" value="1"/>
</dbReference>
<evidence type="ECO:0000256" key="4">
    <source>
        <dbReference type="ARBA" id="ARBA00020461"/>
    </source>
</evidence>
<comment type="caution">
    <text evidence="11">Lacks conserved residue(s) required for the propagation of feature annotation.</text>
</comment>
<dbReference type="PANTHER" id="PTHR11806:SF0">
    <property type="entry name" value="PROTEIN MTO1 HOMOLOG, MITOCHONDRIAL"/>
    <property type="match status" value="1"/>
</dbReference>
<comment type="caution">
    <text evidence="13">The sequence shown here is derived from an EMBL/GenBank/DDBJ whole genome shotgun (WGS) entry which is preliminary data.</text>
</comment>
<dbReference type="InterPro" id="IPR002218">
    <property type="entry name" value="MnmG-rel"/>
</dbReference>
<dbReference type="Gene3D" id="3.50.50.60">
    <property type="entry name" value="FAD/NAD(P)-binding domain"/>
    <property type="match status" value="2"/>
</dbReference>
<keyword evidence="7 11" id="KW-0274">FAD</keyword>
<evidence type="ECO:0000256" key="3">
    <source>
        <dbReference type="ARBA" id="ARBA00007653"/>
    </source>
</evidence>
<evidence type="ECO:0000259" key="12">
    <source>
        <dbReference type="SMART" id="SM01228"/>
    </source>
</evidence>
<dbReference type="NCBIfam" id="TIGR00136">
    <property type="entry name" value="mnmG_gidA"/>
    <property type="match status" value="1"/>
</dbReference>
<dbReference type="InterPro" id="IPR049312">
    <property type="entry name" value="GIDA_C_N"/>
</dbReference>
<evidence type="ECO:0000256" key="1">
    <source>
        <dbReference type="ARBA" id="ARBA00001974"/>
    </source>
</evidence>
<gene>
    <name evidence="11 13" type="primary">mnmG</name>
    <name evidence="11" type="synonym">gidA</name>
    <name evidence="13" type="ORF">GQF63_14245</name>
</gene>
<dbReference type="InterPro" id="IPR044920">
    <property type="entry name" value="MnmG_C_subdom_sf"/>
</dbReference>
<keyword evidence="5 11" id="KW-0285">Flavoprotein</keyword>
<comment type="function">
    <text evidence="2 11">NAD-binding protein involved in the addition of a carboxymethylaminomethyl (cmnm) group at the wobble position (U34) of certain tRNAs, forming tRNA-cmnm(5)s(2)U34.</text>
</comment>
<evidence type="ECO:0000256" key="7">
    <source>
        <dbReference type="ARBA" id="ARBA00022827"/>
    </source>
</evidence>
<dbReference type="InterPro" id="IPR036188">
    <property type="entry name" value="FAD/NAD-bd_sf"/>
</dbReference>
<dbReference type="GO" id="GO:0002098">
    <property type="term" value="P:tRNA wobble uridine modification"/>
    <property type="evidence" value="ECO:0007669"/>
    <property type="project" value="InterPro"/>
</dbReference>
<dbReference type="Pfam" id="PF21680">
    <property type="entry name" value="GIDA_C_1st"/>
    <property type="match status" value="1"/>
</dbReference>
<dbReference type="GO" id="GO:0030488">
    <property type="term" value="P:tRNA methylation"/>
    <property type="evidence" value="ECO:0007669"/>
    <property type="project" value="TreeGrafter"/>
</dbReference>
<sequence length="619" mass="69170">MFKKYNVIVVGAGHAGCEAAAAAANLGSSVLLITMNMGVIAQMSCNPAIGGVAKGQIVREIDAMGGYTGIIADKSTIQFRMLNLSKGPAMWSPRTQNDRMRFAEEWRWQLESIPNLDIWQDTVKEVIVENGRARGVITSMGIRIEADAVVLTNGTFLNGVIHVGEKKFGGGRTGEKAATGLTEQLVSLGFESGRMKTGTPPRVDGRSLNYALMEEQWGDANPGRFSYTKVDMPTEQRCCWITYTNAAVHEVLKTGFEKSPMFTGRIKGLGPRYCPSIEDKINRFAERERHQIFVEPEGFRTVEIYVNGFSTSLPEDVQLKALQLIPGFENAKMYRPGYAIEYDYFPPMQLDLTLETLSVKHLFFAGQINGTTGYEEAAAQGFVAGINAHQRINDLHELILKRSESYIGVLIDDLVTKGTEEPYRMFTSRAEHRLLLRQDNADIRLTPIAHKLGLVSDERLQIVEDKIKNSDQLVEYMRNTSIAAEAMNPVLEEKGSSPISQKSRLFNILSRPQIELADLSKADANIATYFNQYDAETLEQAEIKVKYDSYFEKEMEIVNKMKKMEDKEINPDFDYNSLTSLSIEARQKLLKVKPRTLGQASRISGVSPADISVLMVHMI</sequence>
<dbReference type="InterPro" id="IPR026904">
    <property type="entry name" value="MnmG_C"/>
</dbReference>
<feature type="domain" description="tRNA uridine 5-carboxymethylaminomethyl modification enzyme C-terminal subdomain" evidence="12">
    <location>
        <begin position="545"/>
        <end position="616"/>
    </location>
</feature>
<dbReference type="RefSeq" id="WP_160369915.1">
    <property type="nucleotide sequence ID" value="NZ_WSQA01000011.1"/>
</dbReference>
<evidence type="ECO:0000256" key="9">
    <source>
        <dbReference type="ARBA" id="ARBA00025948"/>
    </source>
</evidence>
<evidence type="ECO:0000313" key="14">
    <source>
        <dbReference type="Proteomes" id="UP000435036"/>
    </source>
</evidence>
<comment type="similarity">
    <text evidence="3 11">Belongs to the MnmG family.</text>
</comment>
<keyword evidence="14" id="KW-1185">Reference proteome</keyword>
<dbReference type="AlphaFoldDB" id="A0A6N8L614"/>
<evidence type="ECO:0000313" key="13">
    <source>
        <dbReference type="EMBL" id="MVZ63192.1"/>
    </source>
</evidence>
<evidence type="ECO:0000256" key="5">
    <source>
        <dbReference type="ARBA" id="ARBA00022630"/>
    </source>
</evidence>
<dbReference type="PANTHER" id="PTHR11806">
    <property type="entry name" value="GLUCOSE INHIBITED DIVISION PROTEIN A"/>
    <property type="match status" value="1"/>
</dbReference>
<dbReference type="Pfam" id="PF01134">
    <property type="entry name" value="GIDA"/>
    <property type="match status" value="1"/>
</dbReference>
<dbReference type="FunFam" id="3.50.50.60:FF:000002">
    <property type="entry name" value="tRNA uridine 5-carboxymethylaminomethyl modification enzyme MnmG"/>
    <property type="match status" value="1"/>
</dbReference>
<evidence type="ECO:0000256" key="6">
    <source>
        <dbReference type="ARBA" id="ARBA00022694"/>
    </source>
</evidence>
<dbReference type="InterPro" id="IPR020595">
    <property type="entry name" value="MnmG-rel_CS"/>
</dbReference>
<evidence type="ECO:0000256" key="2">
    <source>
        <dbReference type="ARBA" id="ARBA00003717"/>
    </source>
</evidence>
<dbReference type="OrthoDB" id="9815560at2"/>
<dbReference type="SUPFAM" id="SSF51905">
    <property type="entry name" value="FAD/NAD(P)-binding domain"/>
    <property type="match status" value="1"/>
</dbReference>
<dbReference type="FunFam" id="1.10.150.570:FF:000001">
    <property type="entry name" value="tRNA uridine 5-carboxymethylaminomethyl modification enzyme MnmG"/>
    <property type="match status" value="1"/>
</dbReference>
<proteinExistence type="inferred from homology"/>
<organism evidence="13 14">
    <name type="scientific">Sphingobacterium humi</name>
    <dbReference type="NCBI Taxonomy" id="1796905"/>
    <lineage>
        <taxon>Bacteria</taxon>
        <taxon>Pseudomonadati</taxon>
        <taxon>Bacteroidota</taxon>
        <taxon>Sphingobacteriia</taxon>
        <taxon>Sphingobacteriales</taxon>
        <taxon>Sphingobacteriaceae</taxon>
        <taxon>Sphingobacterium</taxon>
    </lineage>
</organism>
<dbReference type="InterPro" id="IPR047001">
    <property type="entry name" value="MnmG_C_subdom"/>
</dbReference>
<dbReference type="InterPro" id="IPR040131">
    <property type="entry name" value="MnmG_N"/>
</dbReference>
<comment type="cofactor">
    <cofactor evidence="1 11">
        <name>FAD</name>
        <dbReference type="ChEBI" id="CHEBI:57692"/>
    </cofactor>
</comment>
<feature type="binding site" evidence="11">
    <location>
        <begin position="11"/>
        <end position="16"/>
    </location>
    <ligand>
        <name>FAD</name>
        <dbReference type="ChEBI" id="CHEBI:57692"/>
    </ligand>
</feature>
<feature type="binding site" evidence="11">
    <location>
        <begin position="270"/>
        <end position="284"/>
    </location>
    <ligand>
        <name>NAD(+)</name>
        <dbReference type="ChEBI" id="CHEBI:57540"/>
    </ligand>
</feature>
<keyword evidence="11" id="KW-0963">Cytoplasm</keyword>
<dbReference type="Gene3D" id="1.10.10.1800">
    <property type="entry name" value="tRNA uridine 5-carboxymethylaminomethyl modification enzyme MnmG/GidA"/>
    <property type="match status" value="1"/>
</dbReference>
<dbReference type="PROSITE" id="PS01280">
    <property type="entry name" value="GIDA_1"/>
    <property type="match status" value="1"/>
</dbReference>
<name>A0A6N8L614_9SPHI</name>
<evidence type="ECO:0000256" key="8">
    <source>
        <dbReference type="ARBA" id="ARBA00023027"/>
    </source>
</evidence>
<dbReference type="Proteomes" id="UP000435036">
    <property type="component" value="Unassembled WGS sequence"/>
</dbReference>
<dbReference type="InterPro" id="IPR004416">
    <property type="entry name" value="MnmG"/>
</dbReference>
<dbReference type="SMART" id="SM01228">
    <property type="entry name" value="GIDA_assoc_3"/>
    <property type="match status" value="1"/>
</dbReference>
<evidence type="ECO:0000256" key="10">
    <source>
        <dbReference type="ARBA" id="ARBA00031800"/>
    </source>
</evidence>
<dbReference type="PROSITE" id="PS01281">
    <property type="entry name" value="GIDA_2"/>
    <property type="match status" value="1"/>
</dbReference>
<protein>
    <recommendedName>
        <fullName evidence="4 11">tRNA uridine 5-carboxymethylaminomethyl modification enzyme MnmG</fullName>
    </recommendedName>
    <alternativeName>
        <fullName evidence="10 11">Glucose-inhibited division protein A</fullName>
    </alternativeName>
</protein>
<keyword evidence="8 11" id="KW-0520">NAD</keyword>
<dbReference type="GO" id="GO:0005829">
    <property type="term" value="C:cytosol"/>
    <property type="evidence" value="ECO:0007669"/>
    <property type="project" value="TreeGrafter"/>
</dbReference>
<reference evidence="13 14" key="1">
    <citation type="submission" date="2019-12" db="EMBL/GenBank/DDBJ databases">
        <authorList>
            <person name="Dong K."/>
        </authorList>
    </citation>
    <scope>NUCLEOTIDE SEQUENCE [LARGE SCALE GENOMIC DNA]</scope>
    <source>
        <strain evidence="13 14">JCM 31225</strain>
    </source>
</reference>
<evidence type="ECO:0000256" key="11">
    <source>
        <dbReference type="HAMAP-Rule" id="MF_00129"/>
    </source>
</evidence>